<dbReference type="Proteomes" id="UP000539642">
    <property type="component" value="Unassembled WGS sequence"/>
</dbReference>
<dbReference type="InterPro" id="IPR051317">
    <property type="entry name" value="Gfo/Idh/MocA_oxidoreduct"/>
</dbReference>
<organism evidence="5 6">
    <name type="scientific">Desulfoprunum benzoelyticum</name>
    <dbReference type="NCBI Taxonomy" id="1506996"/>
    <lineage>
        <taxon>Bacteria</taxon>
        <taxon>Pseudomonadati</taxon>
        <taxon>Thermodesulfobacteriota</taxon>
        <taxon>Desulfobulbia</taxon>
        <taxon>Desulfobulbales</taxon>
        <taxon>Desulfobulbaceae</taxon>
        <taxon>Desulfoprunum</taxon>
    </lineage>
</organism>
<dbReference type="RefSeq" id="WP_183350458.1">
    <property type="nucleotide sequence ID" value="NZ_JACHEO010000008.1"/>
</dbReference>
<feature type="domain" description="Gfo/Idh/MocA-like oxidoreductase N-terminal" evidence="3">
    <location>
        <begin position="24"/>
        <end position="142"/>
    </location>
</feature>
<evidence type="ECO:0000313" key="6">
    <source>
        <dbReference type="Proteomes" id="UP000539642"/>
    </source>
</evidence>
<name>A0A840V2I4_9BACT</name>
<dbReference type="PANTHER" id="PTHR43708">
    <property type="entry name" value="CONSERVED EXPRESSED OXIDOREDUCTASE (EUROFUNG)"/>
    <property type="match status" value="1"/>
</dbReference>
<dbReference type="InterPro" id="IPR000683">
    <property type="entry name" value="Gfo/Idh/MocA-like_OxRdtase_N"/>
</dbReference>
<proteinExistence type="inferred from homology"/>
<dbReference type="GO" id="GO:0000166">
    <property type="term" value="F:nucleotide binding"/>
    <property type="evidence" value="ECO:0007669"/>
    <property type="project" value="InterPro"/>
</dbReference>
<evidence type="ECO:0000256" key="1">
    <source>
        <dbReference type="ARBA" id="ARBA00010928"/>
    </source>
</evidence>
<evidence type="ECO:0000313" key="5">
    <source>
        <dbReference type="EMBL" id="MBB5348080.1"/>
    </source>
</evidence>
<comment type="caution">
    <text evidence="5">The sequence shown here is derived from an EMBL/GenBank/DDBJ whole genome shotgun (WGS) entry which is preliminary data.</text>
</comment>
<gene>
    <name evidence="5" type="ORF">HNQ81_001811</name>
</gene>
<dbReference type="InterPro" id="IPR036291">
    <property type="entry name" value="NAD(P)-bd_dom_sf"/>
</dbReference>
<feature type="domain" description="GFO/IDH/MocA-like oxidoreductase" evidence="4">
    <location>
        <begin position="150"/>
        <end position="267"/>
    </location>
</feature>
<dbReference type="Gene3D" id="3.30.360.10">
    <property type="entry name" value="Dihydrodipicolinate Reductase, domain 2"/>
    <property type="match status" value="1"/>
</dbReference>
<dbReference type="AlphaFoldDB" id="A0A840V2I4"/>
<dbReference type="PANTHER" id="PTHR43708:SF5">
    <property type="entry name" value="CONSERVED EXPRESSED OXIDOREDUCTASE (EUROFUNG)-RELATED"/>
    <property type="match status" value="1"/>
</dbReference>
<keyword evidence="6" id="KW-1185">Reference proteome</keyword>
<evidence type="ECO:0000259" key="3">
    <source>
        <dbReference type="Pfam" id="PF01408"/>
    </source>
</evidence>
<accession>A0A840V2I4</accession>
<keyword evidence="2" id="KW-0560">Oxidoreductase</keyword>
<sequence length="338" mass="37906">MRSPKRLAQSLYNRFKLKANRGPIGVGLIGIGGWGASNAVNIMRSNRFTIHGVYDIQEKTARKFASRYKTKCYNRIVDLLAEPAIQAVCITVPNPYHKELVLAVADAGKHILIEKPLASDPSDCRELGQYCNDKQVILQVGHQMRRDPVFREIKRIVETGMLGRPLFTQGVYTLDRRSRHDWRRDVKSCPGGSMEQLGVHLLDVLAYLLGSPLASQGWVRNIPTRLDNSDWDTVALIFPGEVRATVCTSFSSPEHILLEIFFEEGRLATDGKVLSIVHKEGRRKTYRPRGTSGSMTQFIEFADCIEKGKRPETGSAEAEVVMTVVQSMLSTENVSHHD</sequence>
<dbReference type="SUPFAM" id="SSF51735">
    <property type="entry name" value="NAD(P)-binding Rossmann-fold domains"/>
    <property type="match status" value="1"/>
</dbReference>
<evidence type="ECO:0000259" key="4">
    <source>
        <dbReference type="Pfam" id="PF22725"/>
    </source>
</evidence>
<dbReference type="Pfam" id="PF22725">
    <property type="entry name" value="GFO_IDH_MocA_C3"/>
    <property type="match status" value="1"/>
</dbReference>
<evidence type="ECO:0000256" key="2">
    <source>
        <dbReference type="ARBA" id="ARBA00023002"/>
    </source>
</evidence>
<dbReference type="GO" id="GO:0016491">
    <property type="term" value="F:oxidoreductase activity"/>
    <property type="evidence" value="ECO:0007669"/>
    <property type="project" value="UniProtKB-KW"/>
</dbReference>
<dbReference type="InterPro" id="IPR055170">
    <property type="entry name" value="GFO_IDH_MocA-like_dom"/>
</dbReference>
<dbReference type="Pfam" id="PF01408">
    <property type="entry name" value="GFO_IDH_MocA"/>
    <property type="match status" value="1"/>
</dbReference>
<comment type="similarity">
    <text evidence="1">Belongs to the Gfo/Idh/MocA family.</text>
</comment>
<dbReference type="Gene3D" id="3.40.50.720">
    <property type="entry name" value="NAD(P)-binding Rossmann-like Domain"/>
    <property type="match status" value="1"/>
</dbReference>
<dbReference type="SUPFAM" id="SSF55347">
    <property type="entry name" value="Glyceraldehyde-3-phosphate dehydrogenase-like, C-terminal domain"/>
    <property type="match status" value="1"/>
</dbReference>
<protein>
    <submittedName>
        <fullName evidence="5">Putative dehydrogenase</fullName>
    </submittedName>
</protein>
<dbReference type="EMBL" id="JACHEO010000008">
    <property type="protein sequence ID" value="MBB5348080.1"/>
    <property type="molecule type" value="Genomic_DNA"/>
</dbReference>
<reference evidence="5 6" key="1">
    <citation type="submission" date="2020-08" db="EMBL/GenBank/DDBJ databases">
        <title>Genomic Encyclopedia of Type Strains, Phase IV (KMG-IV): sequencing the most valuable type-strain genomes for metagenomic binning, comparative biology and taxonomic classification.</title>
        <authorList>
            <person name="Goeker M."/>
        </authorList>
    </citation>
    <scope>NUCLEOTIDE SEQUENCE [LARGE SCALE GENOMIC DNA]</scope>
    <source>
        <strain evidence="5 6">DSM 28570</strain>
    </source>
</reference>